<protein>
    <recommendedName>
        <fullName evidence="12">TEP1-F</fullName>
    </recommendedName>
</protein>
<dbReference type="Pfam" id="PF01835">
    <property type="entry name" value="MG2"/>
    <property type="match status" value="1"/>
</dbReference>
<reference evidence="18" key="1">
    <citation type="submission" date="2025-08" db="UniProtKB">
        <authorList>
            <consortium name="RefSeq"/>
        </authorList>
    </citation>
    <scope>IDENTIFICATION</scope>
</reference>
<dbReference type="SUPFAM" id="SSF81296">
    <property type="entry name" value="E set domains"/>
    <property type="match status" value="1"/>
</dbReference>
<dbReference type="RefSeq" id="XP_011494479.1">
    <property type="nucleotide sequence ID" value="XM_011496177.1"/>
</dbReference>
<evidence type="ECO:0000259" key="16">
    <source>
        <dbReference type="SMART" id="SM01361"/>
    </source>
</evidence>
<dbReference type="GeneID" id="105359562"/>
<dbReference type="InterPro" id="IPR047565">
    <property type="entry name" value="Alpha-macroglob_thiol-ester_cl"/>
</dbReference>
<dbReference type="Proteomes" id="UP000695007">
    <property type="component" value="Unplaced"/>
</dbReference>
<keyword evidence="8" id="KW-1015">Disulfide bond</keyword>
<dbReference type="InterPro" id="IPR011626">
    <property type="entry name" value="Alpha-macroglobulin_TED"/>
</dbReference>
<dbReference type="InterPro" id="IPR019742">
    <property type="entry name" value="MacrogloblnA2_CS"/>
</dbReference>
<dbReference type="Gene3D" id="2.20.130.20">
    <property type="match status" value="1"/>
</dbReference>
<evidence type="ECO:0000256" key="6">
    <source>
        <dbReference type="ARBA" id="ARBA00022859"/>
    </source>
</evidence>
<dbReference type="InterPro" id="IPR002890">
    <property type="entry name" value="MG2"/>
</dbReference>
<comment type="function">
    <text evidence="10">Binds covalently through a thioester bond to the pathogen surface resulting in pathogen clearance.</text>
</comment>
<evidence type="ECO:0000256" key="11">
    <source>
        <dbReference type="ARBA" id="ARBA00063781"/>
    </source>
</evidence>
<keyword evidence="5 13" id="KW-0732">Signal</keyword>
<evidence type="ECO:0000256" key="10">
    <source>
        <dbReference type="ARBA" id="ARBA00057615"/>
    </source>
</evidence>
<name>A0AAJ6VLE6_9HYME</name>
<evidence type="ECO:0000313" key="18">
    <source>
        <dbReference type="RefSeq" id="XP_011494479.1"/>
    </source>
</evidence>
<dbReference type="InterPro" id="IPR013783">
    <property type="entry name" value="Ig-like_fold"/>
</dbReference>
<dbReference type="KEGG" id="csol:105359562"/>
<feature type="domain" description="Alpha-macroglobulin receptor-binding" evidence="16">
    <location>
        <begin position="1485"/>
        <end position="1574"/>
    </location>
</feature>
<keyword evidence="4" id="KW-0646">Protease inhibitor</keyword>
<dbReference type="InterPro" id="IPR041555">
    <property type="entry name" value="MG3"/>
</dbReference>
<dbReference type="Pfam" id="PF07677">
    <property type="entry name" value="A2M_recep"/>
    <property type="match status" value="1"/>
</dbReference>
<dbReference type="Gene3D" id="2.60.40.1940">
    <property type="match status" value="1"/>
</dbReference>
<dbReference type="InterPro" id="IPR036595">
    <property type="entry name" value="A-macroglobulin_rcpt-bd_sf"/>
</dbReference>
<dbReference type="FunFam" id="2.60.40.1930:FF:000001">
    <property type="entry name" value="CD109 isoform 3"/>
    <property type="match status" value="1"/>
</dbReference>
<dbReference type="PANTHER" id="PTHR11412:SF171">
    <property type="entry name" value="PREGNANCY ZONE PROTEIN-LIKE PROTEIN"/>
    <property type="match status" value="1"/>
</dbReference>
<dbReference type="SMART" id="SM01359">
    <property type="entry name" value="A2M_N_2"/>
    <property type="match status" value="1"/>
</dbReference>
<evidence type="ECO:0000313" key="17">
    <source>
        <dbReference type="Proteomes" id="UP000695007"/>
    </source>
</evidence>
<keyword evidence="3" id="KW-0964">Secreted</keyword>
<comment type="similarity">
    <text evidence="2">Belongs to the protease inhibitor I39 (alpha-2-macroglobulin) family.</text>
</comment>
<evidence type="ECO:0000256" key="7">
    <source>
        <dbReference type="ARBA" id="ARBA00022900"/>
    </source>
</evidence>
<dbReference type="Pfam" id="PF17791">
    <property type="entry name" value="MG3"/>
    <property type="match status" value="1"/>
</dbReference>
<dbReference type="Gene3D" id="1.50.10.20">
    <property type="match status" value="1"/>
</dbReference>
<evidence type="ECO:0000256" key="12">
    <source>
        <dbReference type="ARBA" id="ARBA00078071"/>
    </source>
</evidence>
<feature type="domain" description="Alpha-2-macroglobulin bait region" evidence="14">
    <location>
        <begin position="489"/>
        <end position="661"/>
    </location>
</feature>
<evidence type="ECO:0000256" key="9">
    <source>
        <dbReference type="ARBA" id="ARBA00023180"/>
    </source>
</evidence>
<dbReference type="Gene3D" id="2.60.40.690">
    <property type="entry name" value="Alpha-macroglobulin, receptor-binding domain"/>
    <property type="match status" value="1"/>
</dbReference>
<dbReference type="SMART" id="SM01360">
    <property type="entry name" value="A2M"/>
    <property type="match status" value="1"/>
</dbReference>
<evidence type="ECO:0000256" key="8">
    <source>
        <dbReference type="ARBA" id="ARBA00023157"/>
    </source>
</evidence>
<dbReference type="Gene3D" id="2.60.40.1930">
    <property type="match status" value="2"/>
</dbReference>
<keyword evidence="6" id="KW-0391">Immunity</keyword>
<dbReference type="PANTHER" id="PTHR11412">
    <property type="entry name" value="MACROGLOBULIN / COMPLEMENT"/>
    <property type="match status" value="1"/>
</dbReference>
<dbReference type="InterPro" id="IPR011625">
    <property type="entry name" value="A2M_N_BRD"/>
</dbReference>
<dbReference type="InterPro" id="IPR008930">
    <property type="entry name" value="Terpenoid_cyclase/PrenylTrfase"/>
</dbReference>
<dbReference type="SMART" id="SM01419">
    <property type="entry name" value="Thiol-ester_cl"/>
    <property type="match status" value="1"/>
</dbReference>
<keyword evidence="7" id="KW-0722">Serine protease inhibitor</keyword>
<dbReference type="CDD" id="cd02897">
    <property type="entry name" value="A2M_2"/>
    <property type="match status" value="1"/>
</dbReference>
<dbReference type="InterPro" id="IPR009048">
    <property type="entry name" value="A-macroglobulin_rcpt-bd"/>
</dbReference>
<comment type="subcellular location">
    <subcellularLocation>
        <location evidence="1">Secreted</location>
    </subcellularLocation>
</comment>
<gene>
    <name evidence="18" type="primary">LOC105359562</name>
</gene>
<comment type="subunit">
    <text evidence="11">Heterodimer of a TEP1-N chain and an TEP1-C chain non-covalently linked. Forms a complex composed of TEP1-N and TEP1-C heterodimer, LRIM1 and APL1C; the interaction stabilizes TEP1-N and TEP1-C heterodimer, prevents its binding to tissues while circulating in the hemolymph and protects the thioester bond from hydrolysis. Mature TEP1 and to a lesser extent full-length TEP1 interact with SPCLIP1; the interaction is induced by microbial infection.</text>
</comment>
<evidence type="ECO:0000256" key="5">
    <source>
        <dbReference type="ARBA" id="ARBA00022729"/>
    </source>
</evidence>
<dbReference type="InterPro" id="IPR041813">
    <property type="entry name" value="A2M_TED"/>
</dbReference>
<keyword evidence="9" id="KW-0325">Glycoprotein</keyword>
<evidence type="ECO:0000256" key="13">
    <source>
        <dbReference type="SAM" id="SignalP"/>
    </source>
</evidence>
<feature type="signal peptide" evidence="13">
    <location>
        <begin position="1"/>
        <end position="18"/>
    </location>
</feature>
<evidence type="ECO:0000256" key="2">
    <source>
        <dbReference type="ARBA" id="ARBA00010952"/>
    </source>
</evidence>
<feature type="domain" description="Alpha-2-macroglobulin" evidence="15">
    <location>
        <begin position="852"/>
        <end position="942"/>
    </location>
</feature>
<dbReference type="Gene3D" id="2.60.40.10">
    <property type="entry name" value="Immunoglobulins"/>
    <property type="match status" value="2"/>
</dbReference>
<keyword evidence="17" id="KW-1185">Reference proteome</keyword>
<dbReference type="Pfam" id="PF17789">
    <property type="entry name" value="MG4"/>
    <property type="match status" value="1"/>
</dbReference>
<dbReference type="SUPFAM" id="SSF48239">
    <property type="entry name" value="Terpenoid cyclases/Protein prenyltransferases"/>
    <property type="match status" value="1"/>
</dbReference>
<dbReference type="GO" id="GO:0004867">
    <property type="term" value="F:serine-type endopeptidase inhibitor activity"/>
    <property type="evidence" value="ECO:0007669"/>
    <property type="project" value="UniProtKB-KW"/>
</dbReference>
<dbReference type="InterPro" id="IPR014756">
    <property type="entry name" value="Ig_E-set"/>
</dbReference>
<evidence type="ECO:0000256" key="1">
    <source>
        <dbReference type="ARBA" id="ARBA00004613"/>
    </source>
</evidence>
<dbReference type="GO" id="GO:0002376">
    <property type="term" value="P:immune system process"/>
    <property type="evidence" value="ECO:0007669"/>
    <property type="project" value="UniProtKB-KW"/>
</dbReference>
<evidence type="ECO:0000256" key="4">
    <source>
        <dbReference type="ARBA" id="ARBA00022690"/>
    </source>
</evidence>
<dbReference type="Pfam" id="PF07703">
    <property type="entry name" value="A2M_BRD"/>
    <property type="match status" value="1"/>
</dbReference>
<dbReference type="PROSITE" id="PS00477">
    <property type="entry name" value="ALPHA_2_MACROGLOBULIN"/>
    <property type="match status" value="1"/>
</dbReference>
<organism evidence="17 18">
    <name type="scientific">Ceratosolen solmsi marchali</name>
    <dbReference type="NCBI Taxonomy" id="326594"/>
    <lineage>
        <taxon>Eukaryota</taxon>
        <taxon>Metazoa</taxon>
        <taxon>Ecdysozoa</taxon>
        <taxon>Arthropoda</taxon>
        <taxon>Hexapoda</taxon>
        <taxon>Insecta</taxon>
        <taxon>Pterygota</taxon>
        <taxon>Neoptera</taxon>
        <taxon>Endopterygota</taxon>
        <taxon>Hymenoptera</taxon>
        <taxon>Apocrita</taxon>
        <taxon>Proctotrupomorpha</taxon>
        <taxon>Chalcidoidea</taxon>
        <taxon>Agaonidae</taxon>
        <taxon>Agaoninae</taxon>
        <taxon>Ceratosolen</taxon>
    </lineage>
</organism>
<dbReference type="Pfam" id="PF07678">
    <property type="entry name" value="TED_complement"/>
    <property type="match status" value="1"/>
</dbReference>
<evidence type="ECO:0000259" key="14">
    <source>
        <dbReference type="SMART" id="SM01359"/>
    </source>
</evidence>
<sequence>MHQLPFILCLMMISLAAANGPTAANRNRGYIFTAPKRLIAGETEKVCLSLHNLEAPVHIKVDLLSSSSLPSSVTPSTNVEDDILGSTETTLKTGIETCLELRVTSSTKYRVGRLKLRMKFDKHSDYIVDTEKKVFIEYDALITFVETDKAIYKPGQDVNIRVLTLKHDLRPWIKPISKVWIENPSEVRIAQWTNVSTENGMAQLSFPLSSEPISGIWRIKVEKMRSQLIHTSTFEVRKYVLPRFQVTINAPNYILADAKNATWKVCVRYSYGEPVKGTLLLSLRPQTSIWKRKQTIAEIKFEEKFDASSDGCMNYTVSAQVLGLPHWKVAPNNVILLVNFTEAKSGVVETASSRTLVMHQPLKLEFAPHTPKYFKPGLPYHGKLRVLHPDASNPAPNEKIQLCLRIRRKDEWQRSVVECRNYTSSNIDGYLDFIVPPQHKNIVLLSFVATAVDYPTKYYSPDKRWRVFLDQPSAYIDVEPWYSPSSSYLSVTRTYQPIVCGEKYSFNVMYTNGNMNSEDTDPITFHYSINSKGDLLVFGHIKYKPHKDTILDYSEFRNLLGATNQSNVGSMNPTVHRFPLSVKITASMAPISELLLYYVRLDGEVVTASQGIQIGQCFENKVRMAWNMDSQSPGSLAHLQLEAAPRSLCGLSAVDKSTKFLGTGQAALSESNKLNPENAFARLVPFHLPPEALPVQSTWTHCDKFQSPEEGIERIEEPEEEMDHLPGPEASAMRNKRHSVTYNACANYVDAIQAFDDFGTIVMSDLTLESRPCPPWRSSFGRHSLSPISQEDIDEPDRMLKAVKAMPLAFQFTAPGGTVAESSAIGQDVSYIDPAMLELQTTNVVRSYFPETWIWELVSIGEDGRANLERQLPHAVTEWVTGAVCLSTGHGLGIAPPAKLTAFQPFFLDFGLPLSIKRGEQLHLKVLLFSYVDHSLPVLLRLQAPDGLELDLDRSPEIQLCLGPKDSAVHEYPLLPRRLGQLNISVIAELNPGAEDCGPQTLLYTRDEVLKPILVKAEGFPIEISRSAFLCPMDFGEDSSLVWELELPNAESEEEQLVEGSIRAHVSLIGDVLGPAIDNLDRLVRLPMGCGEQNMILFVPNIHAIAYLDAINRHTASEMRTRALKNMQKGYERELNYRHPDGSYSAFGVADETGSGSMWLTAFVVKSFAQARSMIQIDERDLKLSVKWIVRRQLENGCFPVIGQVFHKDMKGGLREEDGSSSALTAYVLVALLESGVPLSAALVNNALYCLEKASASDQLADSPYAGALTTYALALLEHPRANESLRSLLNRASRLNDAIWWEDRSRPDSLALNIETTAYAVLSLVKLGGEANIMEALRAVRWMSKKRNAQGGFSSTQDTVVGLEALAKYALAVVNATTTNLFVLVTATDFDRVLNIGEDNRTLLSRFELPSLPTTLELFAGGVGCLLVQSNLRYNKVKASGSEAFDLLTSSESISTQELETLNDTCSVQRLNICARYKLADEESNMAVLEIGMISGFVPDRISLHNLLYEPSTGVKRFEENDDTVAIYFDKLTTQKTCISFQANRENIVDNIEPGYIKLYDYYQQELTVSTSYTFMNVCDYKNEKSDINGLLTKKMQQKDNRQPNDRISIDENPPQIENITREKKIDSSIFKQLSINITVEPTIIDYIEESSGESESKLILPETILPNFDVLESTFVNIDHELETPNGIEGPVPAYIDISSPTTEINDKSLSHIISSINNFSITQDVPDEAKSQSRCPRCKEELPFDIKELFCSSKSAVKAVIRQSRKARLILDLSSSNEARRLRSTIELNIRPECSCVLLDRPGIMVLLLSSDENRDFSKTVYKAKAYLDNSNSLFLLMPVVGTPREIKEARLSCPITLKT</sequence>
<dbReference type="InterPro" id="IPR001599">
    <property type="entry name" value="Macroglobln_a2"/>
</dbReference>
<dbReference type="InterPro" id="IPR050473">
    <property type="entry name" value="A2M/Complement_sys"/>
</dbReference>
<dbReference type="InterPro" id="IPR040839">
    <property type="entry name" value="MG4"/>
</dbReference>
<proteinExistence type="inferred from homology"/>
<dbReference type="Gene3D" id="2.60.120.1540">
    <property type="match status" value="1"/>
</dbReference>
<dbReference type="Pfam" id="PF00207">
    <property type="entry name" value="A2M"/>
    <property type="match status" value="1"/>
</dbReference>
<evidence type="ECO:0000256" key="3">
    <source>
        <dbReference type="ARBA" id="ARBA00022525"/>
    </source>
</evidence>
<accession>A0AAJ6VLE6</accession>
<dbReference type="SMART" id="SM01361">
    <property type="entry name" value="A2M_recep"/>
    <property type="match status" value="1"/>
</dbReference>
<dbReference type="GO" id="GO:0005615">
    <property type="term" value="C:extracellular space"/>
    <property type="evidence" value="ECO:0007669"/>
    <property type="project" value="InterPro"/>
</dbReference>
<feature type="chain" id="PRO_5042581777" description="TEP1-F" evidence="13">
    <location>
        <begin position="19"/>
        <end position="1863"/>
    </location>
</feature>
<dbReference type="SUPFAM" id="SSF49410">
    <property type="entry name" value="Alpha-macroglobulin receptor domain"/>
    <property type="match status" value="1"/>
</dbReference>
<evidence type="ECO:0000259" key="15">
    <source>
        <dbReference type="SMART" id="SM01360"/>
    </source>
</evidence>